<evidence type="ECO:0000313" key="8">
    <source>
        <dbReference type="EMBL" id="KAE8695617.1"/>
    </source>
</evidence>
<dbReference type="Pfam" id="PF00560">
    <property type="entry name" value="LRR_1"/>
    <property type="match status" value="3"/>
</dbReference>
<protein>
    <submittedName>
        <fullName evidence="8">Inactive receptor kinase</fullName>
    </submittedName>
</protein>
<dbReference type="EMBL" id="VEPZ02001077">
    <property type="protein sequence ID" value="KAE8695617.1"/>
    <property type="molecule type" value="Genomic_DNA"/>
</dbReference>
<keyword evidence="8" id="KW-0808">Transferase</keyword>
<dbReference type="SUPFAM" id="SSF52058">
    <property type="entry name" value="L domain-like"/>
    <property type="match status" value="1"/>
</dbReference>
<evidence type="ECO:0000256" key="6">
    <source>
        <dbReference type="ARBA" id="ARBA00023136"/>
    </source>
</evidence>
<dbReference type="InterPro" id="IPR013210">
    <property type="entry name" value="LRR_N_plant-typ"/>
</dbReference>
<evidence type="ECO:0000259" key="7">
    <source>
        <dbReference type="PROSITE" id="PS50011"/>
    </source>
</evidence>
<dbReference type="FunFam" id="3.80.10.10:FF:000415">
    <property type="entry name" value="Inactive LRR receptor-like serine/threonine-protein kinase BIR2"/>
    <property type="match status" value="1"/>
</dbReference>
<dbReference type="Pfam" id="PF07714">
    <property type="entry name" value="PK_Tyr_Ser-Thr"/>
    <property type="match status" value="1"/>
</dbReference>
<dbReference type="InterPro" id="IPR001611">
    <property type="entry name" value="Leu-rich_rpt"/>
</dbReference>
<dbReference type="PANTHER" id="PTHR48007">
    <property type="entry name" value="LEUCINE-RICH REPEAT RECEPTOR-LIKE PROTEIN KINASE PXC1"/>
    <property type="match status" value="1"/>
</dbReference>
<dbReference type="InterPro" id="IPR011009">
    <property type="entry name" value="Kinase-like_dom_sf"/>
</dbReference>
<evidence type="ECO:0000313" key="9">
    <source>
        <dbReference type="Proteomes" id="UP000436088"/>
    </source>
</evidence>
<comment type="subcellular location">
    <subcellularLocation>
        <location evidence="1">Membrane</location>
    </subcellularLocation>
</comment>
<dbReference type="InterPro" id="IPR032675">
    <property type="entry name" value="LRR_dom_sf"/>
</dbReference>
<evidence type="ECO:0000256" key="4">
    <source>
        <dbReference type="ARBA" id="ARBA00022737"/>
    </source>
</evidence>
<keyword evidence="8" id="KW-0675">Receptor</keyword>
<dbReference type="AlphaFoldDB" id="A0A6A2ZW28"/>
<dbReference type="Proteomes" id="UP000436088">
    <property type="component" value="Unassembled WGS sequence"/>
</dbReference>
<evidence type="ECO:0000256" key="2">
    <source>
        <dbReference type="ARBA" id="ARBA00022614"/>
    </source>
</evidence>
<keyword evidence="3" id="KW-0812">Transmembrane</keyword>
<keyword evidence="2" id="KW-0433">Leucine-rich repeat</keyword>
<reference evidence="8" key="1">
    <citation type="submission" date="2019-09" db="EMBL/GenBank/DDBJ databases">
        <title>Draft genome information of white flower Hibiscus syriacus.</title>
        <authorList>
            <person name="Kim Y.-M."/>
        </authorList>
    </citation>
    <scope>NUCLEOTIDE SEQUENCE [LARGE SCALE GENOMIC DNA]</scope>
    <source>
        <strain evidence="8">YM2019G1</strain>
    </source>
</reference>
<evidence type="ECO:0000256" key="3">
    <source>
        <dbReference type="ARBA" id="ARBA00022692"/>
    </source>
</evidence>
<comment type="caution">
    <text evidence="8">The sequence shown here is derived from an EMBL/GenBank/DDBJ whole genome shotgun (WGS) entry which is preliminary data.</text>
</comment>
<accession>A0A6A2ZW28</accession>
<dbReference type="InterPro" id="IPR000719">
    <property type="entry name" value="Prot_kinase_dom"/>
</dbReference>
<sequence>MLLPWLVLSAVTENDMRCLKGVHSSLHDPDDKISSWNFHNNSVAFICNSVGVTCWNQRESRLFSLELRDMKLSGHLPQSLEYCGSLQTLDLSANNLSGNIPPQICSWLPYLVTLNLSSNDLSGPIPPELSNCAYLNNLVLSNNRLSGPVPYQLYGLTRLKRFSVANNHLTGVIPSAFEGHDKADFSGNRGLCGGPLENCRGAVVSMWFGFGVWCWHHLRWVMLRRKGFIGGDGDGGWAESAENIMVSTRTGTTYQALLPDGSALLIKRLTSCRIREKQFCSEMNRLGQLRHPNATPLLGFCIAGDEKLLVYKHMSNGTLHSLLHGSIAAVDWPTRFRIGLGAARGLAWLHHSFWPPFMQQNISSNLILLDEDFNARIMDFGVAGLMNTPDVLGEFGYVAPEYSTTPVGSLQGDVFGFGVVLLELITRQKPLEINAGDEEGYTSKGNLVEWINNLSNSGRIKDAIDETLCGKRHNEEMLHFLEIALNCVNRRPKIRWSMYQVYKSLKNMAEVNGFAEEFDDLPLSF</sequence>
<dbReference type="Gene3D" id="3.30.200.20">
    <property type="entry name" value="Phosphorylase Kinase, domain 1"/>
    <property type="match status" value="1"/>
</dbReference>
<keyword evidence="4" id="KW-0677">Repeat</keyword>
<keyword evidence="6" id="KW-0472">Membrane</keyword>
<evidence type="ECO:0000256" key="5">
    <source>
        <dbReference type="ARBA" id="ARBA00022989"/>
    </source>
</evidence>
<dbReference type="Gene3D" id="3.80.10.10">
    <property type="entry name" value="Ribonuclease Inhibitor"/>
    <property type="match status" value="1"/>
</dbReference>
<keyword evidence="5" id="KW-1133">Transmembrane helix</keyword>
<evidence type="ECO:0000256" key="1">
    <source>
        <dbReference type="ARBA" id="ARBA00004370"/>
    </source>
</evidence>
<keyword evidence="8" id="KW-0418">Kinase</keyword>
<feature type="domain" description="Protein kinase" evidence="7">
    <location>
        <begin position="224"/>
        <end position="515"/>
    </location>
</feature>
<dbReference type="PROSITE" id="PS50011">
    <property type="entry name" value="PROTEIN_KINASE_DOM"/>
    <property type="match status" value="1"/>
</dbReference>
<name>A0A6A2ZW28_HIBSY</name>
<gene>
    <name evidence="8" type="ORF">F3Y22_tig00110694pilonHSYRG00016</name>
</gene>
<proteinExistence type="predicted"/>
<dbReference type="InterPro" id="IPR046959">
    <property type="entry name" value="PRK1-6/SRF4-like"/>
</dbReference>
<dbReference type="GO" id="GO:0005524">
    <property type="term" value="F:ATP binding"/>
    <property type="evidence" value="ECO:0007669"/>
    <property type="project" value="InterPro"/>
</dbReference>
<dbReference type="Pfam" id="PF08263">
    <property type="entry name" value="LRRNT_2"/>
    <property type="match status" value="1"/>
</dbReference>
<dbReference type="Gene3D" id="1.10.510.10">
    <property type="entry name" value="Transferase(Phosphotransferase) domain 1"/>
    <property type="match status" value="1"/>
</dbReference>
<dbReference type="GO" id="GO:0016020">
    <property type="term" value="C:membrane"/>
    <property type="evidence" value="ECO:0007669"/>
    <property type="project" value="UniProtKB-SubCell"/>
</dbReference>
<organism evidence="8 9">
    <name type="scientific">Hibiscus syriacus</name>
    <name type="common">Rose of Sharon</name>
    <dbReference type="NCBI Taxonomy" id="106335"/>
    <lineage>
        <taxon>Eukaryota</taxon>
        <taxon>Viridiplantae</taxon>
        <taxon>Streptophyta</taxon>
        <taxon>Embryophyta</taxon>
        <taxon>Tracheophyta</taxon>
        <taxon>Spermatophyta</taxon>
        <taxon>Magnoliopsida</taxon>
        <taxon>eudicotyledons</taxon>
        <taxon>Gunneridae</taxon>
        <taxon>Pentapetalae</taxon>
        <taxon>rosids</taxon>
        <taxon>malvids</taxon>
        <taxon>Malvales</taxon>
        <taxon>Malvaceae</taxon>
        <taxon>Malvoideae</taxon>
        <taxon>Hibiscus</taxon>
    </lineage>
</organism>
<dbReference type="GO" id="GO:0004672">
    <property type="term" value="F:protein kinase activity"/>
    <property type="evidence" value="ECO:0007669"/>
    <property type="project" value="InterPro"/>
</dbReference>
<dbReference type="PANTHER" id="PTHR48007:SF86">
    <property type="entry name" value="(WILD MALAYSIAN BANANA) HYPOTHETICAL PROTEIN"/>
    <property type="match status" value="1"/>
</dbReference>
<dbReference type="SUPFAM" id="SSF56112">
    <property type="entry name" value="Protein kinase-like (PK-like)"/>
    <property type="match status" value="1"/>
</dbReference>
<keyword evidence="9" id="KW-1185">Reference proteome</keyword>
<dbReference type="InterPro" id="IPR001245">
    <property type="entry name" value="Ser-Thr/Tyr_kinase_cat_dom"/>
</dbReference>